<comment type="subcellular location">
    <subcellularLocation>
        <location evidence="2">Cytoplasm</location>
    </subcellularLocation>
</comment>
<keyword evidence="4" id="KW-0963">Cytoplasm</keyword>
<dbReference type="InterPro" id="IPR003029">
    <property type="entry name" value="S1_domain"/>
</dbReference>
<evidence type="ECO:0000256" key="3">
    <source>
        <dbReference type="ARBA" id="ARBA00012163"/>
    </source>
</evidence>
<keyword evidence="7" id="KW-0269">Exonuclease</keyword>
<dbReference type="PANTHER" id="PTHR23355:SF37">
    <property type="entry name" value="EXORIBONUCLEASE 2"/>
    <property type="match status" value="1"/>
</dbReference>
<evidence type="ECO:0000256" key="8">
    <source>
        <dbReference type="ARBA" id="ARBA00022884"/>
    </source>
</evidence>
<dbReference type="Proteomes" id="UP001169760">
    <property type="component" value="Unassembled WGS sequence"/>
</dbReference>
<dbReference type="InterPro" id="IPR013223">
    <property type="entry name" value="RNase_B_OB_dom"/>
</dbReference>
<dbReference type="Pfam" id="PF00773">
    <property type="entry name" value="RNB"/>
    <property type="match status" value="1"/>
</dbReference>
<organism evidence="10 11">
    <name type="scientific">Saccharophagus degradans</name>
    <dbReference type="NCBI Taxonomy" id="86304"/>
    <lineage>
        <taxon>Bacteria</taxon>
        <taxon>Pseudomonadati</taxon>
        <taxon>Pseudomonadota</taxon>
        <taxon>Gammaproteobacteria</taxon>
        <taxon>Cellvibrionales</taxon>
        <taxon>Cellvibrionaceae</taxon>
        <taxon>Saccharophagus</taxon>
    </lineage>
</organism>
<sequence length="646" mass="72475">MLDKTTLSQLSQLKQAIHESKEYATGTVASTNGRFGFVRLTDGRDAFLDPEKMQFVLPGDEVKILVTTNDKKQLEATIEQLIDSPLKRFVGTYRVKGNAHFAVPDDPKVNRWIFIPPKSRKGCKEGEKIAAKIIQHPAQDGKAQAKVIERIGQPDDHHIEYKYTVAKYDLSPWNKEGEDEQLKKIRASIEAEEFGERVDYTQLPFVTIDSPTTRDMDDAVHIAEQDGKTVLTVAIADPASFIAPGSPLAKLAERQAQSTYMLGGIIPMLPESLANDCFSLVEGKKRPALVCTITLANDGAVEDYKFERAVIQSKYKLNYQQVAEFLEGTNIEGLPADAADNITKLSELATLRYQYRTEHNLIGQDQLDYDIRLDDKGKISEIRPRSRTVAHKLVEEAMLLTNQCAGEFLAQNKLGLHTVHGGFRLDRIGEVNALLKEEQITPEGDISELEGNLQLIKALSANERQRNLIPALRRMMQSAELSDEAGPHMGMGFKHYATATSPIRRYADLYNHWAIHSVLTGSKPYTFKPHQLERLKETLQAGRQADREIYQWLLCQYVEASLIGFEGRGKVRIVTQQGFGVRLIENGVDGFIAFPKSQEKQFDAKRMTLTVNGVTYRADSEVDVKVVSVDQEKRRIAYALVSPDAE</sequence>
<feature type="domain" description="S1 motif" evidence="9">
    <location>
        <begin position="564"/>
        <end position="641"/>
    </location>
</feature>
<dbReference type="InterPro" id="IPR012340">
    <property type="entry name" value="NA-bd_OB-fold"/>
</dbReference>
<dbReference type="SMART" id="SM00955">
    <property type="entry name" value="RNB"/>
    <property type="match status" value="1"/>
</dbReference>
<protein>
    <recommendedName>
        <fullName evidence="3">exoribonuclease II</fullName>
        <ecNumber evidence="3">3.1.13.1</ecNumber>
    </recommendedName>
</protein>
<dbReference type="GO" id="GO:0005829">
    <property type="term" value="C:cytosol"/>
    <property type="evidence" value="ECO:0007669"/>
    <property type="project" value="TreeGrafter"/>
</dbReference>
<dbReference type="Pfam" id="PF00575">
    <property type="entry name" value="S1"/>
    <property type="match status" value="1"/>
</dbReference>
<dbReference type="PROSITE" id="PS50126">
    <property type="entry name" value="S1"/>
    <property type="match status" value="1"/>
</dbReference>
<name>A0AAW7X8X5_9GAMM</name>
<dbReference type="GO" id="GO:0006402">
    <property type="term" value="P:mRNA catabolic process"/>
    <property type="evidence" value="ECO:0007669"/>
    <property type="project" value="TreeGrafter"/>
</dbReference>
<evidence type="ECO:0000256" key="7">
    <source>
        <dbReference type="ARBA" id="ARBA00022839"/>
    </source>
</evidence>
<dbReference type="GO" id="GO:0008859">
    <property type="term" value="F:exoribonuclease II activity"/>
    <property type="evidence" value="ECO:0007669"/>
    <property type="project" value="UniProtKB-EC"/>
</dbReference>
<evidence type="ECO:0000256" key="6">
    <source>
        <dbReference type="ARBA" id="ARBA00022801"/>
    </source>
</evidence>
<dbReference type="InterPro" id="IPR050180">
    <property type="entry name" value="RNR_Ribonuclease"/>
</dbReference>
<dbReference type="Pfam" id="PF17876">
    <property type="entry name" value="CSD2"/>
    <property type="match status" value="1"/>
</dbReference>
<dbReference type="GO" id="GO:0003723">
    <property type="term" value="F:RNA binding"/>
    <property type="evidence" value="ECO:0007669"/>
    <property type="project" value="UniProtKB-KW"/>
</dbReference>
<gene>
    <name evidence="10" type="ORF">Q4521_10090</name>
</gene>
<dbReference type="InterPro" id="IPR004476">
    <property type="entry name" value="RNase_II/RNase_R"/>
</dbReference>
<keyword evidence="6" id="KW-0378">Hydrolase</keyword>
<evidence type="ECO:0000256" key="1">
    <source>
        <dbReference type="ARBA" id="ARBA00001849"/>
    </source>
</evidence>
<comment type="catalytic activity">
    <reaction evidence="1">
        <text>Exonucleolytic cleavage in the 3'- to 5'-direction to yield nucleoside 5'-phosphates.</text>
        <dbReference type="EC" id="3.1.13.1"/>
    </reaction>
</comment>
<dbReference type="SMART" id="SM00316">
    <property type="entry name" value="S1"/>
    <property type="match status" value="2"/>
</dbReference>
<dbReference type="EC" id="3.1.13.1" evidence="3"/>
<evidence type="ECO:0000313" key="11">
    <source>
        <dbReference type="Proteomes" id="UP001169760"/>
    </source>
</evidence>
<evidence type="ECO:0000256" key="5">
    <source>
        <dbReference type="ARBA" id="ARBA00022722"/>
    </source>
</evidence>
<dbReference type="InterPro" id="IPR040476">
    <property type="entry name" value="CSD2"/>
</dbReference>
<evidence type="ECO:0000256" key="2">
    <source>
        <dbReference type="ARBA" id="ARBA00004496"/>
    </source>
</evidence>
<proteinExistence type="predicted"/>
<dbReference type="AlphaFoldDB" id="A0AAW7X8X5"/>
<evidence type="ECO:0000256" key="4">
    <source>
        <dbReference type="ARBA" id="ARBA00022490"/>
    </source>
</evidence>
<accession>A0AAW7X8X5</accession>
<evidence type="ECO:0000313" key="10">
    <source>
        <dbReference type="EMBL" id="MDO6422824.1"/>
    </source>
</evidence>
<dbReference type="InterPro" id="IPR001900">
    <property type="entry name" value="RNase_II/R"/>
</dbReference>
<dbReference type="NCBIfam" id="TIGR00358">
    <property type="entry name" value="3_prime_RNase"/>
    <property type="match status" value="1"/>
</dbReference>
<comment type="caution">
    <text evidence="10">The sequence shown here is derived from an EMBL/GenBank/DDBJ whole genome shotgun (WGS) entry which is preliminary data.</text>
</comment>
<dbReference type="Pfam" id="PF08206">
    <property type="entry name" value="OB_RNB"/>
    <property type="match status" value="1"/>
</dbReference>
<dbReference type="SUPFAM" id="SSF50249">
    <property type="entry name" value="Nucleic acid-binding proteins"/>
    <property type="match status" value="3"/>
</dbReference>
<dbReference type="RefSeq" id="WP_303492712.1">
    <property type="nucleotide sequence ID" value="NZ_JAUOPB010000007.1"/>
</dbReference>
<dbReference type="Gene3D" id="2.40.50.140">
    <property type="entry name" value="Nucleic acid-binding proteins"/>
    <property type="match status" value="2"/>
</dbReference>
<keyword evidence="8" id="KW-0694">RNA-binding</keyword>
<dbReference type="PANTHER" id="PTHR23355">
    <property type="entry name" value="RIBONUCLEASE"/>
    <property type="match status" value="1"/>
</dbReference>
<keyword evidence="5" id="KW-0540">Nuclease</keyword>
<dbReference type="EMBL" id="JAUOPB010000007">
    <property type="protein sequence ID" value="MDO6422824.1"/>
    <property type="molecule type" value="Genomic_DNA"/>
</dbReference>
<evidence type="ECO:0000259" key="9">
    <source>
        <dbReference type="PROSITE" id="PS50126"/>
    </source>
</evidence>
<reference evidence="10" key="1">
    <citation type="submission" date="2023-07" db="EMBL/GenBank/DDBJ databases">
        <title>Genome content predicts the carbon catabolic preferences of heterotrophic bacteria.</title>
        <authorList>
            <person name="Gralka M."/>
        </authorList>
    </citation>
    <scope>NUCLEOTIDE SEQUENCE</scope>
    <source>
        <strain evidence="10">I3M17_2</strain>
    </source>
</reference>